<evidence type="ECO:0000313" key="6">
    <source>
        <dbReference type="Proteomes" id="UP001219525"/>
    </source>
</evidence>
<dbReference type="InterPro" id="IPR050327">
    <property type="entry name" value="Proton-linked_MCT"/>
</dbReference>
<feature type="transmembrane region" description="Helical" evidence="4">
    <location>
        <begin position="238"/>
        <end position="259"/>
    </location>
</feature>
<evidence type="ECO:0000256" key="2">
    <source>
        <dbReference type="ARBA" id="ARBA00006727"/>
    </source>
</evidence>
<dbReference type="Gene3D" id="1.20.1250.20">
    <property type="entry name" value="MFS general substrate transporter like domains"/>
    <property type="match status" value="2"/>
</dbReference>
<reference evidence="5" key="1">
    <citation type="submission" date="2023-03" db="EMBL/GenBank/DDBJ databases">
        <title>Massive genome expansion in bonnet fungi (Mycena s.s.) driven by repeated elements and novel gene families across ecological guilds.</title>
        <authorList>
            <consortium name="Lawrence Berkeley National Laboratory"/>
            <person name="Harder C.B."/>
            <person name="Miyauchi S."/>
            <person name="Viragh M."/>
            <person name="Kuo A."/>
            <person name="Thoen E."/>
            <person name="Andreopoulos B."/>
            <person name="Lu D."/>
            <person name="Skrede I."/>
            <person name="Drula E."/>
            <person name="Henrissat B."/>
            <person name="Morin E."/>
            <person name="Kohler A."/>
            <person name="Barry K."/>
            <person name="LaButti K."/>
            <person name="Morin E."/>
            <person name="Salamov A."/>
            <person name="Lipzen A."/>
            <person name="Mereny Z."/>
            <person name="Hegedus B."/>
            <person name="Baldrian P."/>
            <person name="Stursova M."/>
            <person name="Weitz H."/>
            <person name="Taylor A."/>
            <person name="Grigoriev I.V."/>
            <person name="Nagy L.G."/>
            <person name="Martin F."/>
            <person name="Kauserud H."/>
        </authorList>
    </citation>
    <scope>NUCLEOTIDE SEQUENCE</scope>
    <source>
        <strain evidence="5">9144</strain>
    </source>
</reference>
<feature type="transmembrane region" description="Helical" evidence="4">
    <location>
        <begin position="393"/>
        <end position="414"/>
    </location>
</feature>
<gene>
    <name evidence="5" type="ORF">GGX14DRAFT_536688</name>
</gene>
<dbReference type="InterPro" id="IPR036259">
    <property type="entry name" value="MFS_trans_sf"/>
</dbReference>
<feature type="compositionally biased region" description="Basic and acidic residues" evidence="3">
    <location>
        <begin position="15"/>
        <end position="26"/>
    </location>
</feature>
<keyword evidence="4" id="KW-0812">Transmembrane</keyword>
<feature type="transmembrane region" description="Helical" evidence="4">
    <location>
        <begin position="153"/>
        <end position="173"/>
    </location>
</feature>
<feature type="region of interest" description="Disordered" evidence="3">
    <location>
        <begin position="1"/>
        <end position="35"/>
    </location>
</feature>
<dbReference type="EMBL" id="JARJCW010000072">
    <property type="protein sequence ID" value="KAJ7198495.1"/>
    <property type="molecule type" value="Genomic_DNA"/>
</dbReference>
<dbReference type="GO" id="GO:0016020">
    <property type="term" value="C:membrane"/>
    <property type="evidence" value="ECO:0007669"/>
    <property type="project" value="UniProtKB-SubCell"/>
</dbReference>
<protein>
    <submittedName>
        <fullName evidence="5">MFS general substrate transporter</fullName>
    </submittedName>
</protein>
<name>A0AAD6UZI4_9AGAR</name>
<feature type="transmembrane region" description="Helical" evidence="4">
    <location>
        <begin position="364"/>
        <end position="387"/>
    </location>
</feature>
<feature type="transmembrane region" description="Helical" evidence="4">
    <location>
        <begin position="64"/>
        <end position="84"/>
    </location>
</feature>
<dbReference type="GO" id="GO:0022857">
    <property type="term" value="F:transmembrane transporter activity"/>
    <property type="evidence" value="ECO:0007669"/>
    <property type="project" value="InterPro"/>
</dbReference>
<feature type="transmembrane region" description="Helical" evidence="4">
    <location>
        <begin position="118"/>
        <end position="141"/>
    </location>
</feature>
<dbReference type="Pfam" id="PF07690">
    <property type="entry name" value="MFS_1"/>
    <property type="match status" value="1"/>
</dbReference>
<dbReference type="InterPro" id="IPR011701">
    <property type="entry name" value="MFS"/>
</dbReference>
<evidence type="ECO:0000256" key="1">
    <source>
        <dbReference type="ARBA" id="ARBA00004141"/>
    </source>
</evidence>
<keyword evidence="4" id="KW-1133">Transmembrane helix</keyword>
<feature type="transmembrane region" description="Helical" evidence="4">
    <location>
        <begin position="323"/>
        <end position="343"/>
    </location>
</feature>
<feature type="transmembrane region" description="Helical" evidence="4">
    <location>
        <begin position="91"/>
        <end position="112"/>
    </location>
</feature>
<proteinExistence type="inferred from homology"/>
<accession>A0AAD6UZI4</accession>
<sequence>MAAPAAFQVETTESSIKKEFRHEKPDQLSTGHSPKPDFVEGTLRGWLAVLGGHRIYISQESPSTISWIGSIQLALQFIVGVFSGKLFDKGYFHPLMVSGSLLILFSSFMLSLAKPHQFYQVLLSQGFGFGIGSGLVFLPSLGIASHYFRRRRAVAMGIMISSGSFGGIVYSILLNKILPRPEFGFPWAVRFVSFINLVLLLVANLIMKPRCKSMSLSALPPNAAPVDMNQIRADRPYWITNIGLFLGSLGVFIPYFYLQLFAVTRDVDPKFLTWVIPILNAGAMVGRLMPCFLADIYGPLNVLIPCGFISGALMWALLGVKSVAGVTIFALVYGFISGAFLSLTSPSVAAFSTSPSMNDTGLRIGISCLFMGFALLGGNPIAGALLSAPAYKWWRPLTFGCVVMITGSGLILYARRAVVLRRGRQRV</sequence>
<keyword evidence="4" id="KW-0472">Membrane</keyword>
<evidence type="ECO:0000256" key="3">
    <source>
        <dbReference type="SAM" id="MobiDB-lite"/>
    </source>
</evidence>
<dbReference type="Proteomes" id="UP001219525">
    <property type="component" value="Unassembled WGS sequence"/>
</dbReference>
<comment type="similarity">
    <text evidence="2">Belongs to the major facilitator superfamily. Monocarboxylate porter (TC 2.A.1.13) family.</text>
</comment>
<dbReference type="SUPFAM" id="SSF103473">
    <property type="entry name" value="MFS general substrate transporter"/>
    <property type="match status" value="1"/>
</dbReference>
<evidence type="ECO:0000256" key="4">
    <source>
        <dbReference type="SAM" id="Phobius"/>
    </source>
</evidence>
<comment type="caution">
    <text evidence="5">The sequence shown here is derived from an EMBL/GenBank/DDBJ whole genome shotgun (WGS) entry which is preliminary data.</text>
</comment>
<keyword evidence="6" id="KW-1185">Reference proteome</keyword>
<feature type="transmembrane region" description="Helical" evidence="4">
    <location>
        <begin position="296"/>
        <end position="317"/>
    </location>
</feature>
<dbReference type="AlphaFoldDB" id="A0AAD6UZI4"/>
<evidence type="ECO:0000313" key="5">
    <source>
        <dbReference type="EMBL" id="KAJ7198495.1"/>
    </source>
</evidence>
<dbReference type="PANTHER" id="PTHR11360:SF234">
    <property type="entry name" value="MFS-TYPE TRANSPORTER DBAD-RELATED"/>
    <property type="match status" value="1"/>
</dbReference>
<dbReference type="PANTHER" id="PTHR11360">
    <property type="entry name" value="MONOCARBOXYLATE TRANSPORTER"/>
    <property type="match status" value="1"/>
</dbReference>
<feature type="transmembrane region" description="Helical" evidence="4">
    <location>
        <begin position="185"/>
        <end position="207"/>
    </location>
</feature>
<comment type="subcellular location">
    <subcellularLocation>
        <location evidence="1">Membrane</location>
        <topology evidence="1">Multi-pass membrane protein</topology>
    </subcellularLocation>
</comment>
<feature type="transmembrane region" description="Helical" evidence="4">
    <location>
        <begin position="271"/>
        <end position="289"/>
    </location>
</feature>
<organism evidence="5 6">
    <name type="scientific">Mycena pura</name>
    <dbReference type="NCBI Taxonomy" id="153505"/>
    <lineage>
        <taxon>Eukaryota</taxon>
        <taxon>Fungi</taxon>
        <taxon>Dikarya</taxon>
        <taxon>Basidiomycota</taxon>
        <taxon>Agaricomycotina</taxon>
        <taxon>Agaricomycetes</taxon>
        <taxon>Agaricomycetidae</taxon>
        <taxon>Agaricales</taxon>
        <taxon>Marasmiineae</taxon>
        <taxon>Mycenaceae</taxon>
        <taxon>Mycena</taxon>
    </lineage>
</organism>